<name>A0A087GUZ8_ARAAL</name>
<dbReference type="OMA" id="WIAELPR"/>
<gene>
    <name evidence="2" type="ordered locus">AALP_Aa5g048700</name>
</gene>
<evidence type="ECO:0000313" key="3">
    <source>
        <dbReference type="Proteomes" id="UP000029120"/>
    </source>
</evidence>
<dbReference type="InterPro" id="IPR035897">
    <property type="entry name" value="Toll_tir_struct_dom_sf"/>
</dbReference>
<dbReference type="PRINTS" id="PR00364">
    <property type="entry name" value="DISEASERSIST"/>
</dbReference>
<evidence type="ECO:0000259" key="1">
    <source>
        <dbReference type="PROSITE" id="PS50104"/>
    </source>
</evidence>
<dbReference type="PROSITE" id="PS50104">
    <property type="entry name" value="TIR"/>
    <property type="match status" value="1"/>
</dbReference>
<dbReference type="InterPro" id="IPR042197">
    <property type="entry name" value="Apaf_helical"/>
</dbReference>
<dbReference type="Proteomes" id="UP000029120">
    <property type="component" value="Chromosome 5"/>
</dbReference>
<dbReference type="PANTHER" id="PTHR11017:SF333">
    <property type="entry name" value="ADP-RIBOSYL CYCLASE_CYCLIC ADP-RIBOSE HYDROLASE-RELATED"/>
    <property type="match status" value="1"/>
</dbReference>
<dbReference type="InterPro" id="IPR044974">
    <property type="entry name" value="Disease_R_plants"/>
</dbReference>
<dbReference type="Gene3D" id="3.40.50.10140">
    <property type="entry name" value="Toll/interleukin-1 receptor homology (TIR) domain"/>
    <property type="match status" value="1"/>
</dbReference>
<organism evidence="2 3">
    <name type="scientific">Arabis alpina</name>
    <name type="common">Alpine rock-cress</name>
    <dbReference type="NCBI Taxonomy" id="50452"/>
    <lineage>
        <taxon>Eukaryota</taxon>
        <taxon>Viridiplantae</taxon>
        <taxon>Streptophyta</taxon>
        <taxon>Embryophyta</taxon>
        <taxon>Tracheophyta</taxon>
        <taxon>Spermatophyta</taxon>
        <taxon>Magnoliopsida</taxon>
        <taxon>eudicotyledons</taxon>
        <taxon>Gunneridae</taxon>
        <taxon>Pentapetalae</taxon>
        <taxon>rosids</taxon>
        <taxon>malvids</taxon>
        <taxon>Brassicales</taxon>
        <taxon>Brassicaceae</taxon>
        <taxon>Arabideae</taxon>
        <taxon>Arabis</taxon>
    </lineage>
</organism>
<dbReference type="GO" id="GO:0006952">
    <property type="term" value="P:defense response"/>
    <property type="evidence" value="ECO:0007669"/>
    <property type="project" value="InterPro"/>
</dbReference>
<reference evidence="3" key="1">
    <citation type="journal article" date="2015" name="Nat. Plants">
        <title>Genome expansion of Arabis alpina linked with retrotransposition and reduced symmetric DNA methylation.</title>
        <authorList>
            <person name="Willing E.M."/>
            <person name="Rawat V."/>
            <person name="Mandakova T."/>
            <person name="Maumus F."/>
            <person name="James G.V."/>
            <person name="Nordstroem K.J."/>
            <person name="Becker C."/>
            <person name="Warthmann N."/>
            <person name="Chica C."/>
            <person name="Szarzynska B."/>
            <person name="Zytnicki M."/>
            <person name="Albani M.C."/>
            <person name="Kiefer C."/>
            <person name="Bergonzi S."/>
            <person name="Castaings L."/>
            <person name="Mateos J.L."/>
            <person name="Berns M.C."/>
            <person name="Bujdoso N."/>
            <person name="Piofczyk T."/>
            <person name="de Lorenzo L."/>
            <person name="Barrero-Sicilia C."/>
            <person name="Mateos I."/>
            <person name="Piednoel M."/>
            <person name="Hagmann J."/>
            <person name="Chen-Min-Tao R."/>
            <person name="Iglesias-Fernandez R."/>
            <person name="Schuster S.C."/>
            <person name="Alonso-Blanco C."/>
            <person name="Roudier F."/>
            <person name="Carbonero P."/>
            <person name="Paz-Ares J."/>
            <person name="Davis S.J."/>
            <person name="Pecinka A."/>
            <person name="Quesneville H."/>
            <person name="Colot V."/>
            <person name="Lysak M.A."/>
            <person name="Weigel D."/>
            <person name="Coupland G."/>
            <person name="Schneeberger K."/>
        </authorList>
    </citation>
    <scope>NUCLEOTIDE SEQUENCE [LARGE SCALE GENOMIC DNA]</scope>
    <source>
        <strain evidence="3">cv. Pajares</strain>
    </source>
</reference>
<dbReference type="GO" id="GO:0043531">
    <property type="term" value="F:ADP binding"/>
    <property type="evidence" value="ECO:0007669"/>
    <property type="project" value="InterPro"/>
</dbReference>
<dbReference type="EMBL" id="CM002873">
    <property type="protein sequence ID" value="KFK33700.1"/>
    <property type="molecule type" value="Genomic_DNA"/>
</dbReference>
<dbReference type="SUPFAM" id="SSF52200">
    <property type="entry name" value="Toll/Interleukin receptor TIR domain"/>
    <property type="match status" value="1"/>
</dbReference>
<dbReference type="InterPro" id="IPR002182">
    <property type="entry name" value="NB-ARC"/>
</dbReference>
<dbReference type="Pfam" id="PF01582">
    <property type="entry name" value="TIR"/>
    <property type="match status" value="1"/>
</dbReference>
<dbReference type="Pfam" id="PF00931">
    <property type="entry name" value="NB-ARC"/>
    <property type="match status" value="1"/>
</dbReference>
<sequence length="352" mass="39392">MKCKKEFDQMVFAIFYEVDPSDVKTLTGEFGAIFNKTCAGKKEEDIARWRQAFGEVATIAGYDSRNWDDEAVMIEVIVDEISKRLISSSPSIYLKGLIGMGAHVDEMKSLLCLDSDEVRFIGILGPPGIGKTTIARVTHEQISGGFELNVFMDMESSNIRAPCSDDYKVKLHLERQFLSQLTNQEVLEIPRLGVVHNFLMGKKVLVVLDGVDHLVQLLAMPKARFLGPGTRIIITTQNQKLLNAIDIKHIYNVSYPPDAEALQIFCMNAFGQNTPYDGFESLAWEVTRRAGKLPLGLRVMGSHFRGMSKEEWIAELPRNEVQQAQEIVGRNSTSWKSQGVDFGSFLLPEGDP</sequence>
<dbReference type="AlphaFoldDB" id="A0A087GUZ8"/>
<proteinExistence type="predicted"/>
<dbReference type="InterPro" id="IPR000157">
    <property type="entry name" value="TIR_dom"/>
</dbReference>
<feature type="domain" description="TIR" evidence="1">
    <location>
        <begin position="1"/>
        <end position="85"/>
    </location>
</feature>
<protein>
    <recommendedName>
        <fullName evidence="1">TIR domain-containing protein</fullName>
    </recommendedName>
</protein>
<dbReference type="OrthoDB" id="1357022at2759"/>
<evidence type="ECO:0000313" key="2">
    <source>
        <dbReference type="EMBL" id="KFK33700.1"/>
    </source>
</evidence>
<accession>A0A087GUZ8</accession>
<dbReference type="Gene3D" id="1.10.8.430">
    <property type="entry name" value="Helical domain of apoptotic protease-activating factors"/>
    <property type="match status" value="1"/>
</dbReference>
<dbReference type="SUPFAM" id="SSF52540">
    <property type="entry name" value="P-loop containing nucleoside triphosphate hydrolases"/>
    <property type="match status" value="1"/>
</dbReference>
<dbReference type="Gramene" id="KFK33700">
    <property type="protein sequence ID" value="KFK33700"/>
    <property type="gene ID" value="AALP_AA5G048700"/>
</dbReference>
<dbReference type="GO" id="GO:0007165">
    <property type="term" value="P:signal transduction"/>
    <property type="evidence" value="ECO:0007669"/>
    <property type="project" value="InterPro"/>
</dbReference>
<keyword evidence="3" id="KW-1185">Reference proteome</keyword>
<dbReference type="Gene3D" id="3.40.50.300">
    <property type="entry name" value="P-loop containing nucleotide triphosphate hydrolases"/>
    <property type="match status" value="1"/>
</dbReference>
<dbReference type="PANTHER" id="PTHR11017">
    <property type="entry name" value="LEUCINE-RICH REPEAT-CONTAINING PROTEIN"/>
    <property type="match status" value="1"/>
</dbReference>
<dbReference type="InterPro" id="IPR027417">
    <property type="entry name" value="P-loop_NTPase"/>
</dbReference>